<evidence type="ECO:0000313" key="2">
    <source>
        <dbReference type="EMBL" id="SMX50811.1"/>
    </source>
</evidence>
<dbReference type="OrthoDB" id="5491135at2"/>
<dbReference type="Pfam" id="PF12697">
    <property type="entry name" value="Abhydrolase_6"/>
    <property type="match status" value="1"/>
</dbReference>
<gene>
    <name evidence="2" type="ORF">MAA8898_05011</name>
</gene>
<dbReference type="AlphaFoldDB" id="A0A238L7I5"/>
<dbReference type="InterPro" id="IPR000073">
    <property type="entry name" value="AB_hydrolase_1"/>
</dbReference>
<evidence type="ECO:0000259" key="1">
    <source>
        <dbReference type="Pfam" id="PF12697"/>
    </source>
</evidence>
<accession>A0A238L7I5</accession>
<dbReference type="PANTHER" id="PTHR43194:SF2">
    <property type="entry name" value="PEROXISOMAL MEMBRANE PROTEIN LPX1"/>
    <property type="match status" value="1"/>
</dbReference>
<dbReference type="Proteomes" id="UP000207598">
    <property type="component" value="Unassembled WGS sequence"/>
</dbReference>
<dbReference type="Gene3D" id="3.40.50.1820">
    <property type="entry name" value="alpha/beta hydrolase"/>
    <property type="match status" value="1"/>
</dbReference>
<organism evidence="2 3">
    <name type="scientific">Maliponia aquimaris</name>
    <dbReference type="NCBI Taxonomy" id="1673631"/>
    <lineage>
        <taxon>Bacteria</taxon>
        <taxon>Pseudomonadati</taxon>
        <taxon>Pseudomonadota</taxon>
        <taxon>Alphaproteobacteria</taxon>
        <taxon>Rhodobacterales</taxon>
        <taxon>Paracoccaceae</taxon>
        <taxon>Maliponia</taxon>
    </lineage>
</organism>
<dbReference type="InterPro" id="IPR050228">
    <property type="entry name" value="Carboxylesterase_BioH"/>
</dbReference>
<sequence>MAIEDLRSRNWVLLPGTLCTGAIFDGFLDVLGVPVTRRHSVELRQPTVDAYESLLNTRAKGAVLCGFSLGAIVAAHLADRRSPARIILFGLNPYPDDPRKAVARHALARDVVTTGGAAALRPRLPALHGPAPDRVRVALLAMANASASDIAAQTQLALTRPGALAALSGAQAPVMVLTGGEDDSAPVAQGQAAAQAAPMGQFADLPGLGHYALLEGPEACANALVRLEAAVEYHAGTTARH</sequence>
<dbReference type="EMBL" id="FXYF01000029">
    <property type="protein sequence ID" value="SMX50811.1"/>
    <property type="molecule type" value="Genomic_DNA"/>
</dbReference>
<dbReference type="InterPro" id="IPR029058">
    <property type="entry name" value="AB_hydrolase_fold"/>
</dbReference>
<feature type="domain" description="AB hydrolase-1" evidence="1">
    <location>
        <begin position="45"/>
        <end position="223"/>
    </location>
</feature>
<proteinExistence type="predicted"/>
<protein>
    <submittedName>
        <fullName evidence="2">Alpha/beta hydrolase family protein</fullName>
    </submittedName>
</protein>
<keyword evidence="2" id="KW-0378">Hydrolase</keyword>
<keyword evidence="3" id="KW-1185">Reference proteome</keyword>
<reference evidence="2 3" key="1">
    <citation type="submission" date="2017-05" db="EMBL/GenBank/DDBJ databases">
        <authorList>
            <person name="Song R."/>
            <person name="Chenine A.L."/>
            <person name="Ruprecht R.M."/>
        </authorList>
    </citation>
    <scope>NUCLEOTIDE SEQUENCE [LARGE SCALE GENOMIC DNA]</scope>
    <source>
        <strain evidence="2 3">CECT 8898</strain>
    </source>
</reference>
<dbReference type="GO" id="GO:0016787">
    <property type="term" value="F:hydrolase activity"/>
    <property type="evidence" value="ECO:0007669"/>
    <property type="project" value="UniProtKB-KW"/>
</dbReference>
<name>A0A238L7I5_9RHOB</name>
<dbReference type="SUPFAM" id="SSF53474">
    <property type="entry name" value="alpha/beta-Hydrolases"/>
    <property type="match status" value="1"/>
</dbReference>
<dbReference type="PANTHER" id="PTHR43194">
    <property type="entry name" value="HYDROLASE ALPHA/BETA FOLD FAMILY"/>
    <property type="match status" value="1"/>
</dbReference>
<evidence type="ECO:0000313" key="3">
    <source>
        <dbReference type="Proteomes" id="UP000207598"/>
    </source>
</evidence>
<dbReference type="RefSeq" id="WP_094023721.1">
    <property type="nucleotide sequence ID" value="NZ_FXYF01000029.1"/>
</dbReference>